<keyword evidence="1" id="KW-0732">Signal</keyword>
<dbReference type="GO" id="GO:0016787">
    <property type="term" value="F:hydrolase activity"/>
    <property type="evidence" value="ECO:0007669"/>
    <property type="project" value="InterPro"/>
</dbReference>
<dbReference type="RefSeq" id="WP_189564449.1">
    <property type="nucleotide sequence ID" value="NZ_BMXF01000002.1"/>
</dbReference>
<dbReference type="PROSITE" id="PS51257">
    <property type="entry name" value="PROKAR_LIPOPROTEIN"/>
    <property type="match status" value="1"/>
</dbReference>
<dbReference type="AlphaFoldDB" id="A0A8J3D3T5"/>
<evidence type="ECO:0000313" key="4">
    <source>
        <dbReference type="Proteomes" id="UP000598271"/>
    </source>
</evidence>
<dbReference type="EMBL" id="BMXF01000002">
    <property type="protein sequence ID" value="GHB67889.1"/>
    <property type="molecule type" value="Genomic_DNA"/>
</dbReference>
<dbReference type="Proteomes" id="UP000598271">
    <property type="component" value="Unassembled WGS sequence"/>
</dbReference>
<evidence type="ECO:0000259" key="2">
    <source>
        <dbReference type="Pfam" id="PF06439"/>
    </source>
</evidence>
<proteinExistence type="predicted"/>
<feature type="chain" id="PRO_5035257835" description="3-keto-alpha-glucoside-1,2-lyase/3-keto-2-hydroxy-glucal hydratase domain-containing protein" evidence="1">
    <location>
        <begin position="21"/>
        <end position="227"/>
    </location>
</feature>
<dbReference type="Pfam" id="PF06439">
    <property type="entry name" value="3keto-disac_hyd"/>
    <property type="match status" value="1"/>
</dbReference>
<evidence type="ECO:0000256" key="1">
    <source>
        <dbReference type="SAM" id="SignalP"/>
    </source>
</evidence>
<gene>
    <name evidence="3" type="ORF">GCM10007390_21510</name>
</gene>
<evidence type="ECO:0000313" key="3">
    <source>
        <dbReference type="EMBL" id="GHB67889.1"/>
    </source>
</evidence>
<keyword evidence="4" id="KW-1185">Reference proteome</keyword>
<feature type="domain" description="3-keto-alpha-glucoside-1,2-lyase/3-keto-2-hydroxy-glucal hydratase" evidence="2">
    <location>
        <begin position="35"/>
        <end position="221"/>
    </location>
</feature>
<accession>A0A8J3D3T5</accession>
<dbReference type="Gene3D" id="2.60.120.560">
    <property type="entry name" value="Exo-inulinase, domain 1"/>
    <property type="match status" value="1"/>
</dbReference>
<comment type="caution">
    <text evidence="3">The sequence shown here is derived from an EMBL/GenBank/DDBJ whole genome shotgun (WGS) entry which is preliminary data.</text>
</comment>
<dbReference type="InterPro" id="IPR010496">
    <property type="entry name" value="AL/BT2_dom"/>
</dbReference>
<protein>
    <recommendedName>
        <fullName evidence="2">3-keto-alpha-glucoside-1,2-lyase/3-keto-2-hydroxy-glucal hydratase domain-containing protein</fullName>
    </recommendedName>
</protein>
<feature type="signal peptide" evidence="1">
    <location>
        <begin position="1"/>
        <end position="20"/>
    </location>
</feature>
<name>A0A8J3D3T5_9BACT</name>
<reference evidence="3 4" key="1">
    <citation type="journal article" date="2014" name="Int. J. Syst. Evol. Microbiol.">
        <title>Complete genome sequence of Corynebacterium casei LMG S-19264T (=DSM 44701T), isolated from a smear-ripened cheese.</title>
        <authorList>
            <consortium name="US DOE Joint Genome Institute (JGI-PGF)"/>
            <person name="Walter F."/>
            <person name="Albersmeier A."/>
            <person name="Kalinowski J."/>
            <person name="Ruckert C."/>
        </authorList>
    </citation>
    <scope>NUCLEOTIDE SEQUENCE [LARGE SCALE GENOMIC DNA]</scope>
    <source>
        <strain evidence="3 4">KCTC 12866</strain>
    </source>
</reference>
<organism evidence="3 4">
    <name type="scientific">Persicitalea jodogahamensis</name>
    <dbReference type="NCBI Taxonomy" id="402147"/>
    <lineage>
        <taxon>Bacteria</taxon>
        <taxon>Pseudomonadati</taxon>
        <taxon>Bacteroidota</taxon>
        <taxon>Cytophagia</taxon>
        <taxon>Cytophagales</taxon>
        <taxon>Spirosomataceae</taxon>
        <taxon>Persicitalea</taxon>
    </lineage>
</organism>
<sequence>MKKAICYTLFLGLVVLSACSRTNSTGTTAAEKRAGYQVLFDGTDLDQWVGNKTDYYIEGRDLVIDPKRGGQGNLYTKDEYSDFIYRFEFQLTPGANNGLGIRTPLEGDAAYVGTEIQILDNDAEKYKDLKEYQYHGSAYGIIPAKRGYLKPVGEWNTEEVYVKGSKIKVTLNGTVILDGDLAEASKNGTADHKDHPGLERTSGHIGFLGHGDVLRFRNIRVLDLTKQ</sequence>